<accession>A0A914HJ52</accession>
<feature type="domain" description="CCHC-type" evidence="1">
    <location>
        <begin position="12"/>
        <end position="28"/>
    </location>
</feature>
<dbReference type="GO" id="GO:0019899">
    <property type="term" value="F:enzyme binding"/>
    <property type="evidence" value="ECO:0007669"/>
    <property type="project" value="UniProtKB-ARBA"/>
</dbReference>
<reference evidence="3" key="1">
    <citation type="submission" date="2022-11" db="UniProtKB">
        <authorList>
            <consortium name="WormBaseParasite"/>
        </authorList>
    </citation>
    <scope>IDENTIFICATION</scope>
</reference>
<dbReference type="Proteomes" id="UP000887572">
    <property type="component" value="Unplaced"/>
</dbReference>
<sequence>MNDHFGSEGFSGCFVCGSKQHRAANCKVGSSCAACGQREHNSKSCALLDKWVTSQCRGLGDTQIGLLRTRLRTENPICFCCFGPHKVTACRAKEASAFFRRVRGRERNALRKWWIDGDSGSSMPYCSVVTARKEASATSTDYQSFRCDGLEVVVDELVLKDEIMNLRNFCKKSRRIGSDESDSSSIQILDHDNVGKDKGVFVVKRNKCRGDGMLDTKEGQSEPRK</sequence>
<keyword evidence="2" id="KW-1185">Reference proteome</keyword>
<protein>
    <submittedName>
        <fullName evidence="3">CCHC-type domain-containing protein</fullName>
    </submittedName>
</protein>
<name>A0A914HJ52_GLORO</name>
<evidence type="ECO:0000313" key="3">
    <source>
        <dbReference type="WBParaSite" id="Gr19_v10_g1792.t1"/>
    </source>
</evidence>
<dbReference type="GO" id="GO:0003676">
    <property type="term" value="F:nucleic acid binding"/>
    <property type="evidence" value="ECO:0007669"/>
    <property type="project" value="InterPro"/>
</dbReference>
<dbReference type="InterPro" id="IPR001878">
    <property type="entry name" value="Znf_CCHC"/>
</dbReference>
<dbReference type="AlphaFoldDB" id="A0A914HJ52"/>
<dbReference type="WBParaSite" id="Gr19_v10_g1792.t1">
    <property type="protein sequence ID" value="Gr19_v10_g1792.t1"/>
    <property type="gene ID" value="Gr19_v10_g1792"/>
</dbReference>
<dbReference type="SUPFAM" id="SSF57756">
    <property type="entry name" value="Retrovirus zinc finger-like domains"/>
    <property type="match status" value="1"/>
</dbReference>
<dbReference type="GO" id="GO:0008270">
    <property type="term" value="F:zinc ion binding"/>
    <property type="evidence" value="ECO:0007669"/>
    <property type="project" value="InterPro"/>
</dbReference>
<proteinExistence type="predicted"/>
<feature type="domain" description="CCHC-type" evidence="1">
    <location>
        <begin position="31"/>
        <end position="47"/>
    </location>
</feature>
<dbReference type="InterPro" id="IPR036875">
    <property type="entry name" value="Znf_CCHC_sf"/>
</dbReference>
<dbReference type="Gene3D" id="4.10.60.10">
    <property type="entry name" value="Zinc finger, CCHC-type"/>
    <property type="match status" value="1"/>
</dbReference>
<evidence type="ECO:0000259" key="1">
    <source>
        <dbReference type="SMART" id="SM00343"/>
    </source>
</evidence>
<evidence type="ECO:0000313" key="2">
    <source>
        <dbReference type="Proteomes" id="UP000887572"/>
    </source>
</evidence>
<dbReference type="SMART" id="SM00343">
    <property type="entry name" value="ZnF_C2HC"/>
    <property type="match status" value="2"/>
</dbReference>
<organism evidence="2 3">
    <name type="scientific">Globodera rostochiensis</name>
    <name type="common">Golden nematode worm</name>
    <name type="synonym">Heterodera rostochiensis</name>
    <dbReference type="NCBI Taxonomy" id="31243"/>
    <lineage>
        <taxon>Eukaryota</taxon>
        <taxon>Metazoa</taxon>
        <taxon>Ecdysozoa</taxon>
        <taxon>Nematoda</taxon>
        <taxon>Chromadorea</taxon>
        <taxon>Rhabditida</taxon>
        <taxon>Tylenchina</taxon>
        <taxon>Tylenchomorpha</taxon>
        <taxon>Tylenchoidea</taxon>
        <taxon>Heteroderidae</taxon>
        <taxon>Heteroderinae</taxon>
        <taxon>Globodera</taxon>
    </lineage>
</organism>